<dbReference type="Pfam" id="PF13637">
    <property type="entry name" value="Ank_4"/>
    <property type="match status" value="1"/>
</dbReference>
<dbReference type="EMBL" id="JAGTJR010000026">
    <property type="protein sequence ID" value="KAH7042242.1"/>
    <property type="molecule type" value="Genomic_DNA"/>
</dbReference>
<sequence length="55" mass="5462">MGETPLSCAAGSGHEAVVKLLLANDDVDPDSKDGCGWTPLSLAAGGGHEAVVNLD</sequence>
<evidence type="ECO:0000313" key="4">
    <source>
        <dbReference type="EMBL" id="KAH7042242.1"/>
    </source>
</evidence>
<name>A0ABQ8G1W0_9PEZI</name>
<gene>
    <name evidence="4" type="ORF">B0J12DRAFT_674339</name>
</gene>
<dbReference type="Proteomes" id="UP000774617">
    <property type="component" value="Unassembled WGS sequence"/>
</dbReference>
<accession>A0ABQ8G1W0</accession>
<dbReference type="InterPro" id="IPR036770">
    <property type="entry name" value="Ankyrin_rpt-contain_sf"/>
</dbReference>
<organism evidence="4 5">
    <name type="scientific">Macrophomina phaseolina</name>
    <dbReference type="NCBI Taxonomy" id="35725"/>
    <lineage>
        <taxon>Eukaryota</taxon>
        <taxon>Fungi</taxon>
        <taxon>Dikarya</taxon>
        <taxon>Ascomycota</taxon>
        <taxon>Pezizomycotina</taxon>
        <taxon>Dothideomycetes</taxon>
        <taxon>Dothideomycetes incertae sedis</taxon>
        <taxon>Botryosphaeriales</taxon>
        <taxon>Botryosphaeriaceae</taxon>
        <taxon>Macrophomina</taxon>
    </lineage>
</organism>
<keyword evidence="2" id="KW-0677">Repeat</keyword>
<dbReference type="PANTHER" id="PTHR24161:SF85">
    <property type="entry name" value="PALMITOYLTRANSFERASE HIP14"/>
    <property type="match status" value="1"/>
</dbReference>
<keyword evidence="3" id="KW-0040">ANK repeat</keyword>
<dbReference type="SUPFAM" id="SSF48403">
    <property type="entry name" value="Ankyrin repeat"/>
    <property type="match status" value="1"/>
</dbReference>
<keyword evidence="5" id="KW-1185">Reference proteome</keyword>
<evidence type="ECO:0000313" key="5">
    <source>
        <dbReference type="Proteomes" id="UP000774617"/>
    </source>
</evidence>
<dbReference type="PANTHER" id="PTHR24161">
    <property type="entry name" value="ANK_REP_REGION DOMAIN-CONTAINING PROTEIN-RELATED"/>
    <property type="match status" value="1"/>
</dbReference>
<dbReference type="InterPro" id="IPR002110">
    <property type="entry name" value="Ankyrin_rpt"/>
</dbReference>
<protein>
    <recommendedName>
        <fullName evidence="1">protein S-acyltransferase</fullName>
        <ecNumber evidence="1">2.3.1.225</ecNumber>
    </recommendedName>
</protein>
<dbReference type="Gene3D" id="1.25.40.20">
    <property type="entry name" value="Ankyrin repeat-containing domain"/>
    <property type="match status" value="1"/>
</dbReference>
<evidence type="ECO:0000256" key="1">
    <source>
        <dbReference type="ARBA" id="ARBA00012210"/>
    </source>
</evidence>
<reference evidence="4 5" key="1">
    <citation type="journal article" date="2021" name="Nat. Commun.">
        <title>Genetic determinants of endophytism in the Arabidopsis root mycobiome.</title>
        <authorList>
            <person name="Mesny F."/>
            <person name="Miyauchi S."/>
            <person name="Thiergart T."/>
            <person name="Pickel B."/>
            <person name="Atanasova L."/>
            <person name="Karlsson M."/>
            <person name="Huettel B."/>
            <person name="Barry K.W."/>
            <person name="Haridas S."/>
            <person name="Chen C."/>
            <person name="Bauer D."/>
            <person name="Andreopoulos W."/>
            <person name="Pangilinan J."/>
            <person name="LaButti K."/>
            <person name="Riley R."/>
            <person name="Lipzen A."/>
            <person name="Clum A."/>
            <person name="Drula E."/>
            <person name="Henrissat B."/>
            <person name="Kohler A."/>
            <person name="Grigoriev I.V."/>
            <person name="Martin F.M."/>
            <person name="Hacquard S."/>
        </authorList>
    </citation>
    <scope>NUCLEOTIDE SEQUENCE [LARGE SCALE GENOMIC DNA]</scope>
    <source>
        <strain evidence="4 5">MPI-SDFR-AT-0080</strain>
    </source>
</reference>
<evidence type="ECO:0000256" key="2">
    <source>
        <dbReference type="ARBA" id="ARBA00022737"/>
    </source>
</evidence>
<proteinExistence type="predicted"/>
<evidence type="ECO:0000256" key="3">
    <source>
        <dbReference type="ARBA" id="ARBA00023043"/>
    </source>
</evidence>
<dbReference type="EC" id="2.3.1.225" evidence="1"/>
<comment type="caution">
    <text evidence="4">The sequence shown here is derived from an EMBL/GenBank/DDBJ whole genome shotgun (WGS) entry which is preliminary data.</text>
</comment>